<keyword evidence="2" id="KW-0812">Transmembrane</keyword>
<feature type="transmembrane region" description="Helical" evidence="2">
    <location>
        <begin position="91"/>
        <end position="116"/>
    </location>
</feature>
<gene>
    <name evidence="3" type="ORF">AB3X52_09870</name>
</gene>
<feature type="transmembrane region" description="Helical" evidence="2">
    <location>
        <begin position="166"/>
        <end position="182"/>
    </location>
</feature>
<evidence type="ECO:0000256" key="2">
    <source>
        <dbReference type="SAM" id="Phobius"/>
    </source>
</evidence>
<evidence type="ECO:0008006" key="5">
    <source>
        <dbReference type="Google" id="ProtNLM"/>
    </source>
</evidence>
<organism evidence="3 4">
    <name type="scientific">Nocardioides eburneus</name>
    <dbReference type="NCBI Taxonomy" id="3231482"/>
    <lineage>
        <taxon>Bacteria</taxon>
        <taxon>Bacillati</taxon>
        <taxon>Actinomycetota</taxon>
        <taxon>Actinomycetes</taxon>
        <taxon>Propionibacteriales</taxon>
        <taxon>Nocardioidaceae</taxon>
        <taxon>Nocardioides</taxon>
    </lineage>
</organism>
<evidence type="ECO:0000313" key="4">
    <source>
        <dbReference type="Proteomes" id="UP001556631"/>
    </source>
</evidence>
<keyword evidence="2" id="KW-1133">Transmembrane helix</keyword>
<feature type="transmembrane region" description="Helical" evidence="2">
    <location>
        <begin position="136"/>
        <end position="154"/>
    </location>
</feature>
<proteinExistence type="predicted"/>
<name>A0ABV3SYB3_9ACTN</name>
<feature type="transmembrane region" description="Helical" evidence="2">
    <location>
        <begin position="188"/>
        <end position="208"/>
    </location>
</feature>
<feature type="compositionally biased region" description="Polar residues" evidence="1">
    <location>
        <begin position="28"/>
        <end position="38"/>
    </location>
</feature>
<reference evidence="3 4" key="1">
    <citation type="submission" date="2024-07" db="EMBL/GenBank/DDBJ databases">
        <authorList>
            <person name="Lee S."/>
            <person name="Kang M."/>
        </authorList>
    </citation>
    <scope>NUCLEOTIDE SEQUENCE [LARGE SCALE GENOMIC DNA]</scope>
    <source>
        <strain evidence="3 4">DS6</strain>
    </source>
</reference>
<feature type="region of interest" description="Disordered" evidence="1">
    <location>
        <begin position="1"/>
        <end position="91"/>
    </location>
</feature>
<keyword evidence="2" id="KW-0472">Membrane</keyword>
<accession>A0ABV3SYB3</accession>
<comment type="caution">
    <text evidence="3">The sequence shown here is derived from an EMBL/GenBank/DDBJ whole genome shotgun (WGS) entry which is preliminary data.</text>
</comment>
<protein>
    <recommendedName>
        <fullName evidence="5">Integral membrane protein</fullName>
    </recommendedName>
</protein>
<keyword evidence="4" id="KW-1185">Reference proteome</keyword>
<dbReference type="EMBL" id="JBFPJR010000014">
    <property type="protein sequence ID" value="MEX0427927.1"/>
    <property type="molecule type" value="Genomic_DNA"/>
</dbReference>
<sequence>MGNELGNKLEPPRLGLRRKKATRERQPQETGSEATQPLATADETASPVKASTPAPAEPEPTQDIEPEPTQVIEPEPDPTPTREPRTPRLPAVALTGHPAGAVAGLVVGLFMVLAVWACEQVSQSTRGTTSLGRAGFPLLLAIFILAVVIGMLLLRRFRTPSPGSTSFLGAGLVAVLSLLFLTDHIDSVGGSAIVVVLAAVSYVLARWVSVRYLDA</sequence>
<dbReference type="Proteomes" id="UP001556631">
    <property type="component" value="Unassembled WGS sequence"/>
</dbReference>
<evidence type="ECO:0000256" key="1">
    <source>
        <dbReference type="SAM" id="MobiDB-lite"/>
    </source>
</evidence>
<dbReference type="RefSeq" id="WP_367993768.1">
    <property type="nucleotide sequence ID" value="NZ_JBFPJR010000014.1"/>
</dbReference>
<evidence type="ECO:0000313" key="3">
    <source>
        <dbReference type="EMBL" id="MEX0427927.1"/>
    </source>
</evidence>